<dbReference type="FunFam" id="1.10.45.10:FF:000001">
    <property type="entry name" value="D-lactate dehydrogenase mitochondrial"/>
    <property type="match status" value="1"/>
</dbReference>
<evidence type="ECO:0000256" key="3">
    <source>
        <dbReference type="ARBA" id="ARBA00022827"/>
    </source>
</evidence>
<evidence type="ECO:0000256" key="1">
    <source>
        <dbReference type="ARBA" id="ARBA00001974"/>
    </source>
</evidence>
<comment type="caution">
    <text evidence="6">The sequence shown here is derived from an EMBL/GenBank/DDBJ whole genome shotgun (WGS) entry which is preliminary data.</text>
</comment>
<feature type="non-terminal residue" evidence="6">
    <location>
        <position position="1"/>
    </location>
</feature>
<dbReference type="Proteomes" id="UP000885826">
    <property type="component" value="Unassembled WGS sequence"/>
</dbReference>
<name>A0A9C9EM23_UNCW3</name>
<dbReference type="InterPro" id="IPR051914">
    <property type="entry name" value="FAD-linked_OxidoTrans_Type4"/>
</dbReference>
<dbReference type="EMBL" id="DRIG01000040">
    <property type="protein sequence ID" value="HEC78271.1"/>
    <property type="molecule type" value="Genomic_DNA"/>
</dbReference>
<sequence>KSKEISSAEIDTIRREMYKIALSLGGTITAEHGIGLSKARYLTMALDRKQIDLMRRIKKIFDPKNILNPGKIFKESDKEEV</sequence>
<keyword evidence="2" id="KW-0285">Flavoprotein</keyword>
<evidence type="ECO:0000256" key="4">
    <source>
        <dbReference type="ARBA" id="ARBA00023002"/>
    </source>
</evidence>
<keyword evidence="3" id="KW-0274">FAD</keyword>
<reference evidence="6" key="1">
    <citation type="journal article" date="2020" name="mSystems">
        <title>Genome- and Community-Level Interaction Insights into Carbon Utilization and Element Cycling Functions of Hydrothermarchaeota in Hydrothermal Sediment.</title>
        <authorList>
            <person name="Zhou Z."/>
            <person name="Liu Y."/>
            <person name="Xu W."/>
            <person name="Pan J."/>
            <person name="Luo Z.H."/>
            <person name="Li M."/>
        </authorList>
    </citation>
    <scope>NUCLEOTIDE SEQUENCE</scope>
    <source>
        <strain evidence="6">HyVt-388</strain>
    </source>
</reference>
<dbReference type="PANTHER" id="PTHR42934">
    <property type="entry name" value="GLYCOLATE OXIDASE SUBUNIT GLCD"/>
    <property type="match status" value="1"/>
</dbReference>
<dbReference type="Gene3D" id="1.10.45.10">
    <property type="entry name" value="Vanillyl-alcohol Oxidase, Chain A, domain 4"/>
    <property type="match status" value="1"/>
</dbReference>
<dbReference type="SUPFAM" id="SSF55103">
    <property type="entry name" value="FAD-linked oxidases, C-terminal domain"/>
    <property type="match status" value="1"/>
</dbReference>
<proteinExistence type="predicted"/>
<dbReference type="GO" id="GO:0016491">
    <property type="term" value="F:oxidoreductase activity"/>
    <property type="evidence" value="ECO:0007669"/>
    <property type="project" value="UniProtKB-KW"/>
</dbReference>
<evidence type="ECO:0000313" key="7">
    <source>
        <dbReference type="Proteomes" id="UP000885826"/>
    </source>
</evidence>
<keyword evidence="4" id="KW-0560">Oxidoreductase</keyword>
<dbReference type="InterPro" id="IPR016164">
    <property type="entry name" value="FAD-linked_Oxase-like_C"/>
</dbReference>
<protein>
    <submittedName>
        <fullName evidence="6">Glycolate oxidase subunit GlcD</fullName>
    </submittedName>
</protein>
<dbReference type="InterPro" id="IPR016171">
    <property type="entry name" value="Vanillyl_alc_oxidase_C-sub2"/>
</dbReference>
<dbReference type="InterPro" id="IPR004113">
    <property type="entry name" value="FAD-bd_oxidored_4_C"/>
</dbReference>
<dbReference type="Pfam" id="PF02913">
    <property type="entry name" value="FAD-oxidase_C"/>
    <property type="match status" value="1"/>
</dbReference>
<feature type="domain" description="FAD-binding oxidoreductase/transferase type 4 C-terminal" evidence="5">
    <location>
        <begin position="10"/>
        <end position="72"/>
    </location>
</feature>
<dbReference type="GO" id="GO:0050660">
    <property type="term" value="F:flavin adenine dinucleotide binding"/>
    <property type="evidence" value="ECO:0007669"/>
    <property type="project" value="InterPro"/>
</dbReference>
<organism evidence="6 7">
    <name type="scientific">candidate division WOR-3 bacterium</name>
    <dbReference type="NCBI Taxonomy" id="2052148"/>
    <lineage>
        <taxon>Bacteria</taxon>
        <taxon>Bacteria division WOR-3</taxon>
    </lineage>
</organism>
<dbReference type="AlphaFoldDB" id="A0A9C9EM23"/>
<dbReference type="PANTHER" id="PTHR42934:SF1">
    <property type="entry name" value="GLYCOLATE OXIDASE SUBUNIT GLCD"/>
    <property type="match status" value="1"/>
</dbReference>
<evidence type="ECO:0000313" key="6">
    <source>
        <dbReference type="EMBL" id="HEC78271.1"/>
    </source>
</evidence>
<evidence type="ECO:0000259" key="5">
    <source>
        <dbReference type="Pfam" id="PF02913"/>
    </source>
</evidence>
<gene>
    <name evidence="6" type="ORF">ENI34_03905</name>
</gene>
<comment type="cofactor">
    <cofactor evidence="1">
        <name>FAD</name>
        <dbReference type="ChEBI" id="CHEBI:57692"/>
    </cofactor>
</comment>
<evidence type="ECO:0000256" key="2">
    <source>
        <dbReference type="ARBA" id="ARBA00022630"/>
    </source>
</evidence>
<accession>A0A9C9EM23</accession>